<dbReference type="RefSeq" id="WP_133059895.1">
    <property type="nucleotide sequence ID" value="NZ_FXWJ01000001.1"/>
</dbReference>
<proteinExistence type="predicted"/>
<gene>
    <name evidence="2" type="ORF">SAMN06295909_0099</name>
</gene>
<organism evidence="2 3">
    <name type="scientific">Plantibacter elymi</name>
    <name type="common">nom. nud.</name>
    <dbReference type="NCBI Taxonomy" id="199708"/>
    <lineage>
        <taxon>Bacteria</taxon>
        <taxon>Bacillati</taxon>
        <taxon>Actinomycetota</taxon>
        <taxon>Actinomycetes</taxon>
        <taxon>Micrococcales</taxon>
        <taxon>Microbacteriaceae</taxon>
        <taxon>Plantibacter</taxon>
    </lineage>
</organism>
<name>A0ABY1R733_9MICO</name>
<keyword evidence="3" id="KW-1185">Reference proteome</keyword>
<dbReference type="SUPFAM" id="SSF51197">
    <property type="entry name" value="Clavaminate synthase-like"/>
    <property type="match status" value="1"/>
</dbReference>
<evidence type="ECO:0000313" key="2">
    <source>
        <dbReference type="EMBL" id="SMQ58072.1"/>
    </source>
</evidence>
<keyword evidence="1" id="KW-0560">Oxidoreductase</keyword>
<dbReference type="Gene3D" id="3.60.130.10">
    <property type="entry name" value="Clavaminate synthase-like"/>
    <property type="match status" value="1"/>
</dbReference>
<dbReference type="InterPro" id="IPR042098">
    <property type="entry name" value="TauD-like_sf"/>
</dbReference>
<evidence type="ECO:0000256" key="1">
    <source>
        <dbReference type="ARBA" id="ARBA00023002"/>
    </source>
</evidence>
<sequence>MTATALPASWFTIEPLVGDDATVRQALRDSSHPLVATVRRTSVKDACGLSAGVRSAVGSHAQFTYPREYGALHAAAALAAWIGPAPESVHEDLGGTVTIVRSGLGHRDDQKWHTDSTPWWCPNAMTLLGQVHLAADYEAPATELLPISAVDEAMAEYPAALHLLRSTSVPWRRNFPERRQFSAPILSLDRPRWVGSVLADLEAGLGNELQHAISLFRGTIDAMPPVRAVVEPGRLLMFDNRANLHRGPSIEQDLERRLIRIKLGGEPD</sequence>
<evidence type="ECO:0000313" key="3">
    <source>
        <dbReference type="Proteomes" id="UP000194464"/>
    </source>
</evidence>
<dbReference type="Proteomes" id="UP000194464">
    <property type="component" value="Unassembled WGS sequence"/>
</dbReference>
<comment type="caution">
    <text evidence="2">The sequence shown here is derived from an EMBL/GenBank/DDBJ whole genome shotgun (WGS) entry which is preliminary data.</text>
</comment>
<protein>
    <recommendedName>
        <fullName evidence="4">TauD/TfdA-like domain-containing protein</fullName>
    </recommendedName>
</protein>
<reference evidence="2 3" key="1">
    <citation type="submission" date="2017-04" db="EMBL/GenBank/DDBJ databases">
        <authorList>
            <person name="Varghese N."/>
            <person name="Submissions S."/>
        </authorList>
    </citation>
    <scope>NUCLEOTIDE SEQUENCE [LARGE SCALE GENOMIC DNA]</scope>
    <source>
        <strain evidence="2 3">VKM Ac-1784</strain>
    </source>
</reference>
<dbReference type="EMBL" id="FXWJ01000001">
    <property type="protein sequence ID" value="SMQ58072.1"/>
    <property type="molecule type" value="Genomic_DNA"/>
</dbReference>
<evidence type="ECO:0008006" key="4">
    <source>
        <dbReference type="Google" id="ProtNLM"/>
    </source>
</evidence>
<accession>A0ABY1R733</accession>